<sequence length="598" mass="66912">MSVIQNLLLDLIAALWVSALFIAVFFWLPGQLMSSAKAKSPDSRAIAAWARMTLVAVAGVLSLSTLRLFSWFTLVLFCGLCFLLGWLFRHRRGAIAQLTLALQPLAFATVDWLDRGLFAELQQVARQSGRFLKIWLVRSLRSIRIAIEQNKLAVLALLVIFTFAILLRLEHPLLELRFSHPDSYRTLLITRQFLAGEQPQVNYVPVLPALATVVSLLGAIDAMQVIRFLSPLLGLLLVLSVGYHVRVLTQNTTAALIATYSLGAYLFTWHKEIHSNLPDWLQQWLSTIVESLNTSLIRQWAAGELEIGATFLLLAIACCCNAGFGKQRQSAGIDIVCCLAIVTMTAPLLLILAFVGGIGLLGGRRFALAVVAIAWIALALLAASPENQQHWGQSFLLTLPIGLSLLWGLLSLLAIWLLSLILRRWSHAVCLILVFAFSLNFLLPLPPQIPYLEYDIAARKTLELRMLFPNKSWAIVAPVEQFSQSYGAGWYQDLAQVVNNYVKKVGNPDFKFPFSTPHLFIFVEKKPFITSAIAPQNVPYSLLSDPTYRYYRSAAGRASVQYEALQMCEAYRRTHANTSIYYEDDELRIYYFLLSSTS</sequence>
<accession>A0A1U7HQ74</accession>
<keyword evidence="3" id="KW-1185">Reference proteome</keyword>
<keyword evidence="1" id="KW-0812">Transmembrane</keyword>
<dbReference type="EMBL" id="MRCB01000003">
    <property type="protein sequence ID" value="OKH25675.1"/>
    <property type="molecule type" value="Genomic_DNA"/>
</dbReference>
<dbReference type="AlphaFoldDB" id="A0A1U7HQ74"/>
<feature type="transmembrane region" description="Helical" evidence="1">
    <location>
        <begin position="152"/>
        <end position="169"/>
    </location>
</feature>
<feature type="transmembrane region" description="Helical" evidence="1">
    <location>
        <begin position="69"/>
        <end position="88"/>
    </location>
</feature>
<feature type="transmembrane region" description="Helical" evidence="1">
    <location>
        <begin position="12"/>
        <end position="33"/>
    </location>
</feature>
<feature type="transmembrane region" description="Helical" evidence="1">
    <location>
        <begin position="307"/>
        <end position="324"/>
    </location>
</feature>
<feature type="transmembrane region" description="Helical" evidence="1">
    <location>
        <begin position="366"/>
        <end position="383"/>
    </location>
</feature>
<protein>
    <recommendedName>
        <fullName evidence="4">Glycosyltransferase RgtA/B/C/D-like domain-containing protein</fullName>
    </recommendedName>
</protein>
<keyword evidence="1" id="KW-0472">Membrane</keyword>
<feature type="transmembrane region" description="Helical" evidence="1">
    <location>
        <begin position="425"/>
        <end position="443"/>
    </location>
</feature>
<gene>
    <name evidence="2" type="ORF">NIES593_04915</name>
</gene>
<keyword evidence="1" id="KW-1133">Transmembrane helix</keyword>
<organism evidence="2 3">
    <name type="scientific">Hydrococcus rivularis NIES-593</name>
    <dbReference type="NCBI Taxonomy" id="1921803"/>
    <lineage>
        <taxon>Bacteria</taxon>
        <taxon>Bacillati</taxon>
        <taxon>Cyanobacteriota</taxon>
        <taxon>Cyanophyceae</taxon>
        <taxon>Pleurocapsales</taxon>
        <taxon>Hydrococcaceae</taxon>
        <taxon>Hydrococcus</taxon>
    </lineage>
</organism>
<feature type="transmembrane region" description="Helical" evidence="1">
    <location>
        <begin position="336"/>
        <end position="360"/>
    </location>
</feature>
<evidence type="ECO:0000313" key="2">
    <source>
        <dbReference type="EMBL" id="OKH25675.1"/>
    </source>
</evidence>
<evidence type="ECO:0008006" key="4">
    <source>
        <dbReference type="Google" id="ProtNLM"/>
    </source>
</evidence>
<evidence type="ECO:0000256" key="1">
    <source>
        <dbReference type="SAM" id="Phobius"/>
    </source>
</evidence>
<feature type="transmembrane region" description="Helical" evidence="1">
    <location>
        <begin position="251"/>
        <end position="269"/>
    </location>
</feature>
<dbReference type="Proteomes" id="UP000186868">
    <property type="component" value="Unassembled WGS sequence"/>
</dbReference>
<dbReference type="RefSeq" id="WP_073598515.1">
    <property type="nucleotide sequence ID" value="NZ_MRCB01000003.1"/>
</dbReference>
<name>A0A1U7HQ74_9CYAN</name>
<feature type="transmembrane region" description="Helical" evidence="1">
    <location>
        <begin position="395"/>
        <end position="419"/>
    </location>
</feature>
<feature type="transmembrane region" description="Helical" evidence="1">
    <location>
        <begin position="203"/>
        <end position="220"/>
    </location>
</feature>
<reference evidence="2 3" key="1">
    <citation type="submission" date="2016-11" db="EMBL/GenBank/DDBJ databases">
        <title>Draft Genome Sequences of Nine Cyanobacterial Strains from Diverse Habitats.</title>
        <authorList>
            <person name="Zhu T."/>
            <person name="Hou S."/>
            <person name="Lu X."/>
            <person name="Hess W.R."/>
        </authorList>
    </citation>
    <scope>NUCLEOTIDE SEQUENCE [LARGE SCALE GENOMIC DNA]</scope>
    <source>
        <strain evidence="2 3">NIES-593</strain>
    </source>
</reference>
<feature type="transmembrane region" description="Helical" evidence="1">
    <location>
        <begin position="225"/>
        <end position="245"/>
    </location>
</feature>
<evidence type="ECO:0000313" key="3">
    <source>
        <dbReference type="Proteomes" id="UP000186868"/>
    </source>
</evidence>
<proteinExistence type="predicted"/>
<dbReference type="OrthoDB" id="441383at2"/>
<comment type="caution">
    <text evidence="2">The sequence shown here is derived from an EMBL/GenBank/DDBJ whole genome shotgun (WGS) entry which is preliminary data.</text>
</comment>